<evidence type="ECO:0000313" key="2">
    <source>
        <dbReference type="Proteomes" id="UP001065298"/>
    </source>
</evidence>
<reference evidence="1" key="1">
    <citation type="submission" date="2022-06" db="EMBL/GenBank/DDBJ databases">
        <title>Fusarium solani species complex genomes reveal bases of compartmentalisation and animal pathogenesis.</title>
        <authorList>
            <person name="Tsai I.J."/>
        </authorList>
    </citation>
    <scope>NUCLEOTIDE SEQUENCE</scope>
    <source>
        <strain evidence="1">Fu6.1</strain>
    </source>
</reference>
<accession>A0ACC0QSN2</accession>
<keyword evidence="2" id="KW-1185">Reference proteome</keyword>
<name>A0ACC0QSN2_9HYPO</name>
<proteinExistence type="predicted"/>
<protein>
    <submittedName>
        <fullName evidence="1">Uncharacterized protein</fullName>
    </submittedName>
</protein>
<organism evidence="1 2">
    <name type="scientific">Fusarium keratoplasticum</name>
    <dbReference type="NCBI Taxonomy" id="1328300"/>
    <lineage>
        <taxon>Eukaryota</taxon>
        <taxon>Fungi</taxon>
        <taxon>Dikarya</taxon>
        <taxon>Ascomycota</taxon>
        <taxon>Pezizomycotina</taxon>
        <taxon>Sordariomycetes</taxon>
        <taxon>Hypocreomycetidae</taxon>
        <taxon>Hypocreales</taxon>
        <taxon>Nectriaceae</taxon>
        <taxon>Fusarium</taxon>
        <taxon>Fusarium solani species complex</taxon>
    </lineage>
</organism>
<dbReference type="Proteomes" id="UP001065298">
    <property type="component" value="Chromosome 7"/>
</dbReference>
<dbReference type="EMBL" id="CM046509">
    <property type="protein sequence ID" value="KAI8663283.1"/>
    <property type="molecule type" value="Genomic_DNA"/>
</dbReference>
<gene>
    <name evidence="1" type="ORF">NCS57_00928900</name>
</gene>
<evidence type="ECO:0000313" key="1">
    <source>
        <dbReference type="EMBL" id="KAI8663283.1"/>
    </source>
</evidence>
<sequence>MASFSNKIVAITGAASGIGLEIAKILITKGATLSISDIQDAALQSAASQLKELGGPDAKVLAQRVDVTKRSEVDSWIQRTVAEFADLHCAVNFAGVVDDQMGARNISQQDDDDYNFVMNVNLLGVWNCMRAELSNMKSGASIVNASSAAGLIGFAGGAAYTASKHGVAGLTRSACKEFGSVNIRVNAVAPGYIITPMSNKASKSMGLGPDDMGPVKASALGRPGQPEEVAKLVVFLLGDDASYITGTVIPIDGGLIC</sequence>
<comment type="caution">
    <text evidence="1">The sequence shown here is derived from an EMBL/GenBank/DDBJ whole genome shotgun (WGS) entry which is preliminary data.</text>
</comment>